<dbReference type="InterPro" id="IPR036034">
    <property type="entry name" value="PDZ_sf"/>
</dbReference>
<dbReference type="InterPro" id="IPR001940">
    <property type="entry name" value="Peptidase_S1C"/>
</dbReference>
<protein>
    <submittedName>
        <fullName evidence="5">S1C family serine protease</fullName>
        <ecNumber evidence="5">3.4.21.-</ecNumber>
    </submittedName>
</protein>
<dbReference type="PANTHER" id="PTHR43343">
    <property type="entry name" value="PEPTIDASE S12"/>
    <property type="match status" value="1"/>
</dbReference>
<evidence type="ECO:0000313" key="5">
    <source>
        <dbReference type="EMBL" id="MDX8487918.1"/>
    </source>
</evidence>
<evidence type="ECO:0000313" key="6">
    <source>
        <dbReference type="Proteomes" id="UP001280156"/>
    </source>
</evidence>
<dbReference type="Gene3D" id="2.30.42.10">
    <property type="match status" value="1"/>
</dbReference>
<dbReference type="SMART" id="SM00228">
    <property type="entry name" value="PDZ"/>
    <property type="match status" value="1"/>
</dbReference>
<dbReference type="PANTHER" id="PTHR43343:SF3">
    <property type="entry name" value="PROTEASE DO-LIKE 8, CHLOROPLASTIC"/>
    <property type="match status" value="1"/>
</dbReference>
<dbReference type="InterPro" id="IPR051201">
    <property type="entry name" value="Chloro_Bact_Ser_Proteases"/>
</dbReference>
<gene>
    <name evidence="5" type="ORF">RFM52_22310</name>
</gene>
<sequence>MSDFNLSAFSDAIADVAAAAAPAVASFVTHHHRTASAFHWSDGFFVTAEEAVEAGEEIELTLASGEAMKAELVGRDPSTGVALLKPASATAGLPQLAQAGAVRPGHIAIAAGNSDGAALAVFGTVGEVGPAWRSMRGGTIDRRINLAINTGGRFEGGPVLDAKGGLIGMLLFGPRRRALVMPYETIERAVATLREKGHVARGYLGAGLHPIRNGDTKGAMVMSLDDNGPAKAAGLHVGDIVVAWNGEAVHGPRELIRKLGPDSAGTTVTLGVSSGGAERDVSITIGEKPLS</sequence>
<dbReference type="Pfam" id="PF13180">
    <property type="entry name" value="PDZ_2"/>
    <property type="match status" value="1"/>
</dbReference>
<feature type="domain" description="PDZ" evidence="4">
    <location>
        <begin position="189"/>
        <end position="251"/>
    </location>
</feature>
<name>A0ABU4YLQ8_9HYPH</name>
<dbReference type="PRINTS" id="PR00834">
    <property type="entry name" value="PROTEASES2C"/>
</dbReference>
<dbReference type="InterPro" id="IPR001478">
    <property type="entry name" value="PDZ"/>
</dbReference>
<dbReference type="EC" id="3.4.21.-" evidence="5"/>
<evidence type="ECO:0000256" key="2">
    <source>
        <dbReference type="ARBA" id="ARBA00022670"/>
    </source>
</evidence>
<dbReference type="EMBL" id="JAVIIV010000016">
    <property type="protein sequence ID" value="MDX8487918.1"/>
    <property type="molecule type" value="Genomic_DNA"/>
</dbReference>
<dbReference type="Pfam" id="PF13365">
    <property type="entry name" value="Trypsin_2"/>
    <property type="match status" value="1"/>
</dbReference>
<dbReference type="Gene3D" id="2.40.10.10">
    <property type="entry name" value="Trypsin-like serine proteases"/>
    <property type="match status" value="2"/>
</dbReference>
<evidence type="ECO:0000259" key="4">
    <source>
        <dbReference type="PROSITE" id="PS50106"/>
    </source>
</evidence>
<dbReference type="Proteomes" id="UP001280156">
    <property type="component" value="Unassembled WGS sequence"/>
</dbReference>
<keyword evidence="6" id="KW-1185">Reference proteome</keyword>
<dbReference type="SUPFAM" id="SSF50156">
    <property type="entry name" value="PDZ domain-like"/>
    <property type="match status" value="1"/>
</dbReference>
<dbReference type="InterPro" id="IPR009003">
    <property type="entry name" value="Peptidase_S1_PA"/>
</dbReference>
<keyword evidence="3 5" id="KW-0378">Hydrolase</keyword>
<accession>A0ABU4YLQ8</accession>
<dbReference type="InterPro" id="IPR043504">
    <property type="entry name" value="Peptidase_S1_PA_chymotrypsin"/>
</dbReference>
<keyword evidence="2 5" id="KW-0645">Protease</keyword>
<evidence type="ECO:0000256" key="1">
    <source>
        <dbReference type="ARBA" id="ARBA00010541"/>
    </source>
</evidence>
<comment type="similarity">
    <text evidence="1">Belongs to the peptidase S1C family.</text>
</comment>
<evidence type="ECO:0000256" key="3">
    <source>
        <dbReference type="ARBA" id="ARBA00022801"/>
    </source>
</evidence>
<dbReference type="GO" id="GO:0008233">
    <property type="term" value="F:peptidase activity"/>
    <property type="evidence" value="ECO:0007669"/>
    <property type="project" value="UniProtKB-KW"/>
</dbReference>
<dbReference type="SUPFAM" id="SSF50494">
    <property type="entry name" value="Trypsin-like serine proteases"/>
    <property type="match status" value="1"/>
</dbReference>
<dbReference type="GO" id="GO:0006508">
    <property type="term" value="P:proteolysis"/>
    <property type="evidence" value="ECO:0007669"/>
    <property type="project" value="UniProtKB-KW"/>
</dbReference>
<organism evidence="5 6">
    <name type="scientific">Mesorhizobium humile</name>
    <dbReference type="NCBI Taxonomy" id="3072313"/>
    <lineage>
        <taxon>Bacteria</taxon>
        <taxon>Pseudomonadati</taxon>
        <taxon>Pseudomonadota</taxon>
        <taxon>Alphaproteobacteria</taxon>
        <taxon>Hyphomicrobiales</taxon>
        <taxon>Phyllobacteriaceae</taxon>
        <taxon>Mesorhizobium</taxon>
    </lineage>
</organism>
<reference evidence="5 6" key="1">
    <citation type="submission" date="2023-08" db="EMBL/GenBank/DDBJ databases">
        <title>Implementing the SeqCode for naming new Mesorhizobium species isolated from Vachellia karroo root nodules.</title>
        <authorList>
            <person name="Van Lill M."/>
        </authorList>
    </citation>
    <scope>NUCLEOTIDE SEQUENCE [LARGE SCALE GENOMIC DNA]</scope>
    <source>
        <strain evidence="5 6">VK2B</strain>
    </source>
</reference>
<dbReference type="RefSeq" id="WP_320293505.1">
    <property type="nucleotide sequence ID" value="NZ_JAVIIU010000001.1"/>
</dbReference>
<comment type="caution">
    <text evidence="5">The sequence shown here is derived from an EMBL/GenBank/DDBJ whole genome shotgun (WGS) entry which is preliminary data.</text>
</comment>
<dbReference type="PROSITE" id="PS50106">
    <property type="entry name" value="PDZ"/>
    <property type="match status" value="1"/>
</dbReference>
<proteinExistence type="inferred from homology"/>